<sequence length="538" mass="53961">MLKHIHTGPVTTGQNRSIRGTSGGAGGGGGGGLGRPIPPLNVSTSSAATGNGGTGTMTSAAASAATAAAGSGSGQAVPPPSSASATTKHMNGGPPGRLLSSSYLTPLASSIGSTNGQLGGNGTILHGGNTSAISGLTTVTSLGNGILPGAAGGGGAGGGGGPGPGGLFSHLNSTTNNNILSSTINMNKARMGAREALTSLGLLCLVSLLLALLSLIFLLKISPGGREPPPPTVGPAVLEDYAIVYDVTLALCALSLSLNLCCLLVCAIQFLFAVKLVRAPATTGRGNKYLQKSSVSRVCAVGGFFISIPIFLTGIILYTFTQFHSTPAIVTSILIGVGIVFCGGAMVHNVFVWQREKTISVRQTPLNLNLTLSPQISTISNGVGLGAGASGAGGGIPQYHQYQHQNGHGPSSGSASGHHPHHHPLSLLNHVYSNHNNTPLTHNSQASHTTPITQLTPVTPLSANHSHISFNHSYVPPPYGVRAATATPPTPKVIGSLLNRDASGSVSPGMPGSGGNNNNLDMSNVTTANSPHELSTLV</sequence>
<feature type="region of interest" description="Disordered" evidence="1">
    <location>
        <begin position="501"/>
        <end position="538"/>
    </location>
</feature>
<feature type="compositionally biased region" description="Low complexity" evidence="1">
    <location>
        <begin position="70"/>
        <end position="87"/>
    </location>
</feature>
<proteinExistence type="predicted"/>
<evidence type="ECO:0000256" key="2">
    <source>
        <dbReference type="SAM" id="Phobius"/>
    </source>
</evidence>
<feature type="compositionally biased region" description="Gly residues" evidence="1">
    <location>
        <begin position="21"/>
        <end position="34"/>
    </location>
</feature>
<dbReference type="InterPro" id="IPR029201">
    <property type="entry name" value="Jiraiya"/>
</dbReference>
<accession>A0A2M4CRK8</accession>
<dbReference type="EMBL" id="GGFL01003792">
    <property type="protein sequence ID" value="MBW67970.1"/>
    <property type="molecule type" value="Transcribed_RNA"/>
</dbReference>
<feature type="region of interest" description="Disordered" evidence="1">
    <location>
        <begin position="1"/>
        <end position="58"/>
    </location>
</feature>
<protein>
    <submittedName>
        <fullName evidence="3">Putative glycine-rich cell wall structural protein 1</fullName>
    </submittedName>
</protein>
<feature type="compositionally biased region" description="Polar residues" evidence="1">
    <location>
        <begin position="520"/>
        <end position="538"/>
    </location>
</feature>
<evidence type="ECO:0000256" key="1">
    <source>
        <dbReference type="SAM" id="MobiDB-lite"/>
    </source>
</evidence>
<dbReference type="VEuPathDB" id="VectorBase:ADAC006996"/>
<dbReference type="PANTHER" id="PTHR39947">
    <property type="entry name" value="IP19862P"/>
    <property type="match status" value="1"/>
</dbReference>
<feature type="transmembrane region" description="Helical" evidence="2">
    <location>
        <begin position="241"/>
        <end position="274"/>
    </location>
</feature>
<reference evidence="3" key="1">
    <citation type="submission" date="2018-01" db="EMBL/GenBank/DDBJ databases">
        <title>An insight into the sialome of Amazonian anophelines.</title>
        <authorList>
            <person name="Ribeiro J.M."/>
            <person name="Scarpassa V."/>
            <person name="Calvo E."/>
        </authorList>
    </citation>
    <scope>NUCLEOTIDE SEQUENCE</scope>
</reference>
<keyword evidence="2" id="KW-0812">Transmembrane</keyword>
<dbReference type="Pfam" id="PF15038">
    <property type="entry name" value="Jiraiya"/>
    <property type="match status" value="1"/>
</dbReference>
<dbReference type="VEuPathDB" id="VectorBase:ADAR2_001595"/>
<keyword evidence="2" id="KW-0472">Membrane</keyword>
<organism evidence="3">
    <name type="scientific">Anopheles darlingi</name>
    <name type="common">Mosquito</name>
    <dbReference type="NCBI Taxonomy" id="43151"/>
    <lineage>
        <taxon>Eukaryota</taxon>
        <taxon>Metazoa</taxon>
        <taxon>Ecdysozoa</taxon>
        <taxon>Arthropoda</taxon>
        <taxon>Hexapoda</taxon>
        <taxon>Insecta</taxon>
        <taxon>Pterygota</taxon>
        <taxon>Neoptera</taxon>
        <taxon>Endopterygota</taxon>
        <taxon>Diptera</taxon>
        <taxon>Nematocera</taxon>
        <taxon>Culicoidea</taxon>
        <taxon>Culicidae</taxon>
        <taxon>Anophelinae</taxon>
        <taxon>Anopheles</taxon>
    </lineage>
</organism>
<feature type="transmembrane region" description="Helical" evidence="2">
    <location>
        <begin position="295"/>
        <end position="317"/>
    </location>
</feature>
<feature type="transmembrane region" description="Helical" evidence="2">
    <location>
        <begin position="329"/>
        <end position="353"/>
    </location>
</feature>
<dbReference type="VEuPathDB" id="VectorBase:ADAC002106"/>
<dbReference type="PANTHER" id="PTHR39947:SF1">
    <property type="entry name" value="IP19862P"/>
    <property type="match status" value="1"/>
</dbReference>
<feature type="compositionally biased region" description="Low complexity" evidence="1">
    <location>
        <begin position="398"/>
        <end position="417"/>
    </location>
</feature>
<evidence type="ECO:0000313" key="3">
    <source>
        <dbReference type="EMBL" id="MBW67970.1"/>
    </source>
</evidence>
<name>A0A2M4CRK8_ANODA</name>
<dbReference type="AlphaFoldDB" id="A0A2M4CRK8"/>
<feature type="transmembrane region" description="Helical" evidence="2">
    <location>
        <begin position="196"/>
        <end position="221"/>
    </location>
</feature>
<feature type="region of interest" description="Disordered" evidence="1">
    <location>
        <begin position="70"/>
        <end position="101"/>
    </location>
</feature>
<keyword evidence="2" id="KW-1133">Transmembrane helix</keyword>
<feature type="compositionally biased region" description="Polar residues" evidence="1">
    <location>
        <begin position="9"/>
        <end position="19"/>
    </location>
</feature>
<feature type="region of interest" description="Disordered" evidence="1">
    <location>
        <begin position="396"/>
        <end position="448"/>
    </location>
</feature>
<feature type="compositionally biased region" description="Polar residues" evidence="1">
    <location>
        <begin position="431"/>
        <end position="448"/>
    </location>
</feature>